<dbReference type="InterPro" id="IPR016024">
    <property type="entry name" value="ARM-type_fold"/>
</dbReference>
<comment type="function">
    <text evidence="21">Coenzyme A (CoA) transferase that reversibly catalyzes the transfer of a CoA moiety from a dicarboxyl-CoA to a dicarboxylate in a metabolite recycling process. Displays preference for succinyl-CoA and glutarate-CoA as dicarboxyl-CoA donors and glutarate, succinate, adipate/hexanedioate, itaconate and 3-hydroxy-3-methylglutarate as dicarboxylate acceptors. Acts on intermediates or end products of lysine and tryptophan degradation pathway, in particular catalyzes succinyl-CoA-dependent reesterification of free glutarate into glutaryl-CoA to prevent renal excretion of glutarate. Upon inflammation, may convert macrophage-derived itaconate to itaconyl-CoA in erythroid precursors where it negatively regulates the TCA cycle and heme synthesis to limit erythroid differentiation in the context of stress erythropoiesis.</text>
</comment>
<evidence type="ECO:0000259" key="27">
    <source>
        <dbReference type="Pfam" id="PF10193"/>
    </source>
</evidence>
<dbReference type="PANTHER" id="PTHR15830:SF10">
    <property type="entry name" value="TELOMERE LENGTH REGULATION PROTEIN TEL2 HOMOLOG"/>
    <property type="match status" value="1"/>
</dbReference>
<evidence type="ECO:0000256" key="14">
    <source>
        <dbReference type="ARBA" id="ARBA00023242"/>
    </source>
</evidence>
<reference evidence="29" key="1">
    <citation type="submission" date="2023-03" db="EMBL/GenBank/DDBJ databases">
        <title>Electrophorus voltai genome.</title>
        <authorList>
            <person name="Bian C."/>
        </authorList>
    </citation>
    <scope>NUCLEOTIDE SEQUENCE</scope>
    <source>
        <strain evidence="29">CB-2022</strain>
        <tissue evidence="29">Muscle</tissue>
    </source>
</reference>
<dbReference type="Pfam" id="PF25320">
    <property type="entry name" value="TELO2_ARM"/>
    <property type="match status" value="1"/>
</dbReference>
<evidence type="ECO:0000256" key="25">
    <source>
        <dbReference type="ARBA" id="ARBA00080717"/>
    </source>
</evidence>
<keyword evidence="11" id="KW-0007">Acetylation</keyword>
<dbReference type="Gene3D" id="3.30.1540.10">
    <property type="entry name" value="formyl-coa transferase, domain 3"/>
    <property type="match status" value="1"/>
</dbReference>
<evidence type="ECO:0000256" key="3">
    <source>
        <dbReference type="ARBA" id="ARBA00004370"/>
    </source>
</evidence>
<dbReference type="FunFam" id="3.40.50.10540:FF:000005">
    <property type="entry name" value="succinate--hydroxymethylglutarate CoA-transferase isoform X1"/>
    <property type="match status" value="1"/>
</dbReference>
<evidence type="ECO:0000256" key="11">
    <source>
        <dbReference type="ARBA" id="ARBA00022990"/>
    </source>
</evidence>
<dbReference type="Gene3D" id="3.40.50.10540">
    <property type="entry name" value="Crotonobetainyl-coa:carnitine coa-transferase, domain 1"/>
    <property type="match status" value="1"/>
</dbReference>
<dbReference type="GO" id="GO:0051879">
    <property type="term" value="F:Hsp90 protein binding"/>
    <property type="evidence" value="ECO:0007669"/>
    <property type="project" value="TreeGrafter"/>
</dbReference>
<dbReference type="FunFam" id="3.30.1540.10:FF:000005">
    <property type="entry name" value="succinate--hydroxymethylglutarate CoA-transferase isoform X4"/>
    <property type="match status" value="1"/>
</dbReference>
<comment type="catalytic activity">
    <reaction evidence="17">
        <text>itaconate + glutaryl-CoA = itaconyl-CoA + glutarate</text>
        <dbReference type="Rhea" id="RHEA:81715"/>
        <dbReference type="ChEBI" id="CHEBI:17240"/>
        <dbReference type="ChEBI" id="CHEBI:30921"/>
        <dbReference type="ChEBI" id="CHEBI:57378"/>
        <dbReference type="ChEBI" id="CHEBI:57381"/>
    </reaction>
    <physiologicalReaction direction="left-to-right" evidence="17">
        <dbReference type="Rhea" id="RHEA:81716"/>
    </physiologicalReaction>
    <physiologicalReaction direction="right-to-left" evidence="17">
        <dbReference type="Rhea" id="RHEA:81717"/>
    </physiologicalReaction>
</comment>
<dbReference type="Gene3D" id="1.25.40.720">
    <property type="entry name" value="Telomere length regulation protein 2, C-terminal domain"/>
    <property type="match status" value="2"/>
</dbReference>
<feature type="compositionally biased region" description="Acidic residues" evidence="26">
    <location>
        <begin position="503"/>
        <end position="515"/>
    </location>
</feature>
<evidence type="ECO:0000256" key="23">
    <source>
        <dbReference type="ARBA" id="ARBA00072178"/>
    </source>
</evidence>
<dbReference type="GO" id="GO:0005739">
    <property type="term" value="C:mitochondrion"/>
    <property type="evidence" value="ECO:0007669"/>
    <property type="project" value="UniProtKB-SubCell"/>
</dbReference>
<dbReference type="PANTHER" id="PTHR15830">
    <property type="entry name" value="TELOMERE LENGTH REGULATION PROTEIN TEL2 FAMILY MEMBER"/>
    <property type="match status" value="1"/>
</dbReference>
<comment type="catalytic activity">
    <reaction evidence="19">
        <text>hexanedioate + glutaryl-CoA = hexanedioyl-CoA + glutarate</text>
        <dbReference type="Rhea" id="RHEA:81711"/>
        <dbReference type="ChEBI" id="CHEBI:17128"/>
        <dbReference type="ChEBI" id="CHEBI:30921"/>
        <dbReference type="ChEBI" id="CHEBI:57378"/>
        <dbReference type="ChEBI" id="CHEBI:76327"/>
    </reaction>
    <physiologicalReaction direction="left-to-right" evidence="19">
        <dbReference type="Rhea" id="RHEA:81712"/>
    </physiologicalReaction>
    <physiologicalReaction direction="right-to-left" evidence="19">
        <dbReference type="Rhea" id="RHEA:81713"/>
    </physiologicalReaction>
</comment>
<comment type="caution">
    <text evidence="29">The sequence shown here is derived from an EMBL/GenBank/DDBJ whole genome shotgun (WGS) entry which is preliminary data.</text>
</comment>
<sequence>MVADWCGELLCCLSSSGSSVFRELGPGITVDWGSSRTELGFSSAPRNWPVVMKGLVMRSSSPEAEVRVAVGSCLRCVATSRRNEETDRALRALARYLEDGDASASRRAEFNRAQYTRVLQVLVRTLSSDWFHSLCAERRKELWDTFFLKGPPDQALMMLLDSVNSISDSSGLEQCVRVLENFLSSGRVRVLLWSKCEGGSEHTDSARLRETVLGRLAALPTLTANRLHTHTPVLFLPQQYYQQLACDILATLEKTCQTLRVGQDCSLGFVAQLLGKVCMQGHGGLVCGMLAPHLSSLTRSDVLWQRVSCKLLENVPERWVESVITGLIHNLHGASALSRVMGNLVLKNKKVTFVLTHKLLLLQYQHPTRLLRTVLGYLALEEGRRLLLRQVLQSVCEVWCNSSAVRHTPVEQQLYVSKALLLCVSLLNHTDIQELREELLQCMLGGVQCRLDSNIECVRRIGMVVGECLSQKLDPPTSQLKFQYEANEESRELLSLMELQSKDDDDDDDDEEQQESDVTNRPKLWNTGQRLADQPVTSQFPTANQTPEAGLGSDSELDSDDDLTPYDMSHDQVKQKVTSPHYIRDCLEALMSSNDPERLELSLQVAEELLRKNISATREVSVKFTKVLLHLEDRYNTTGFYKLRQNAMVALAVIHTQPVVEYLTTEFYSLNYSLRQRLDILEVLALSAQELSEPIPDKWTGPHSVTPATTLELCGEVEHWRQVVEKRIQSKTRRISKGVSQPPKATPNRYAPVAGYFFFPLLRNYDRQQVTFDLLGNDHLVLGRLMHTLGLLMHLAINAPVATQMGKALLDFVWAVRFHADQMVRRGVLFAVCAVFLSMPSENLLMEISDDLLENRAWLAGRQTIRPLDGVRVLDLTRVLAGPFATMILGDLGAEVTKVERPGLGDDTRTWGPPFVGEESAYFLSVNRNKKAMEPPSQLFLTLSIAVNLKDPKGAKLVKELARISDVLVENYLPGKLDEMGLGYKQLSEVAPQLIYCSITGYGQTGPQSHKPGYDSIASAASGMMHITGPEDGEPVRPGVAMTDLATGLYAQGAVMAGLLQRQKTGRGVHIDCNLLSSQVACLSHIAANYLNAGKEARRWGTAHESIVPYQGFRTKDGYLVVAAGNDLQFFKVCNVLSLNELAEDPKYKTNTLRVQHRQALLELLSERFSEEPTAEWLRRLEGTGVPCGPINTVQQVFSNPQVAHNGLIMEMDHPTSGRIAVPGPAVRFSSFECDRPTPPPVIGQHTIEVLRDTLGYSDDVINQLLASHTVTQNVVH</sequence>
<dbReference type="FunFam" id="1.25.40.720:FF:000001">
    <property type="entry name" value="Telomere length regulation protein TEL2"/>
    <property type="match status" value="1"/>
</dbReference>
<keyword evidence="12" id="KW-0496">Mitochondrion</keyword>
<evidence type="ECO:0000256" key="19">
    <source>
        <dbReference type="ARBA" id="ARBA00052509"/>
    </source>
</evidence>
<gene>
    <name evidence="29" type="ORF">P4O66_010073</name>
</gene>
<evidence type="ECO:0000256" key="16">
    <source>
        <dbReference type="ARBA" id="ARBA00051001"/>
    </source>
</evidence>
<protein>
    <recommendedName>
        <fullName evidence="23">Succinyl-CoA:glutarate CoA-transferase</fullName>
        <ecNumber evidence="22">2.8.3.13</ecNumber>
    </recommendedName>
    <alternativeName>
        <fullName evidence="25">Dicarboxyl-CoA:dicarboxylic acid coenzyme A transferase SUGCT</fullName>
    </alternativeName>
    <alternativeName>
        <fullName evidence="24">Succinate--hydroxymethylglutarate CoA-transferase</fullName>
    </alternativeName>
    <alternativeName>
        <fullName evidence="7">Telomere length regulation protein TEL2 homolog</fullName>
    </alternativeName>
</protein>
<dbReference type="InterPro" id="IPR019337">
    <property type="entry name" value="Telomere_length_regulation_dom"/>
</dbReference>
<evidence type="ECO:0000256" key="2">
    <source>
        <dbReference type="ARBA" id="ARBA00004173"/>
    </source>
</evidence>
<dbReference type="Pfam" id="PF10193">
    <property type="entry name" value="Telomere_reg-2"/>
    <property type="match status" value="1"/>
</dbReference>
<dbReference type="GO" id="GO:0047369">
    <property type="term" value="F:succinate-hydroxymethylglutarate CoA-transferase activity"/>
    <property type="evidence" value="ECO:0007669"/>
    <property type="project" value="UniProtKB-EC"/>
</dbReference>
<feature type="domain" description="Telomere length regulation protein conserved" evidence="27">
    <location>
        <begin position="580"/>
        <end position="688"/>
    </location>
</feature>
<dbReference type="SUPFAM" id="SSF89796">
    <property type="entry name" value="CoA-transferase family III (CaiB/BaiF)"/>
    <property type="match status" value="1"/>
</dbReference>
<dbReference type="InterPro" id="IPR044855">
    <property type="entry name" value="CoA-Trfase_III_dom3_sf"/>
</dbReference>
<dbReference type="EMBL" id="JAROKS010000016">
    <property type="protein sequence ID" value="KAK1794880.1"/>
    <property type="molecule type" value="Genomic_DNA"/>
</dbReference>
<comment type="catalytic activity">
    <reaction evidence="20">
        <text>itaconate + succinyl-CoA = itaconyl-CoA + succinate</text>
        <dbReference type="Rhea" id="RHEA:38283"/>
        <dbReference type="ChEBI" id="CHEBI:17240"/>
        <dbReference type="ChEBI" id="CHEBI:30031"/>
        <dbReference type="ChEBI" id="CHEBI:57292"/>
        <dbReference type="ChEBI" id="CHEBI:57381"/>
    </reaction>
    <physiologicalReaction direction="left-to-right" evidence="20">
        <dbReference type="Rhea" id="RHEA:38284"/>
    </physiologicalReaction>
    <physiologicalReaction direction="right-to-left" evidence="20">
        <dbReference type="Rhea" id="RHEA:38285"/>
    </physiologicalReaction>
</comment>
<evidence type="ECO:0000256" key="8">
    <source>
        <dbReference type="ARBA" id="ARBA00022490"/>
    </source>
</evidence>
<keyword evidence="13" id="KW-0472">Membrane</keyword>
<dbReference type="SUPFAM" id="SSF48371">
    <property type="entry name" value="ARM repeat"/>
    <property type="match status" value="1"/>
</dbReference>
<evidence type="ECO:0000313" key="30">
    <source>
        <dbReference type="Proteomes" id="UP001239994"/>
    </source>
</evidence>
<dbReference type="GO" id="GO:0005634">
    <property type="term" value="C:nucleus"/>
    <property type="evidence" value="ECO:0007669"/>
    <property type="project" value="UniProtKB-SubCell"/>
</dbReference>
<comment type="similarity">
    <text evidence="5">Belongs to the TEL2 family.</text>
</comment>
<comment type="catalytic activity">
    <reaction evidence="15">
        <text>glutarate + succinyl-CoA = glutaryl-CoA + succinate</text>
        <dbReference type="Rhea" id="RHEA:67900"/>
        <dbReference type="ChEBI" id="CHEBI:30031"/>
        <dbReference type="ChEBI" id="CHEBI:30921"/>
        <dbReference type="ChEBI" id="CHEBI:57292"/>
        <dbReference type="ChEBI" id="CHEBI:57378"/>
    </reaction>
    <physiologicalReaction direction="left-to-right" evidence="15">
        <dbReference type="Rhea" id="RHEA:67901"/>
    </physiologicalReaction>
    <physiologicalReaction direction="right-to-left" evidence="15">
        <dbReference type="Rhea" id="RHEA:67902"/>
    </physiologicalReaction>
</comment>
<evidence type="ECO:0000256" key="1">
    <source>
        <dbReference type="ARBA" id="ARBA00004123"/>
    </source>
</evidence>
<comment type="similarity">
    <text evidence="6">Belongs to the CoA-transferase III family.</text>
</comment>
<evidence type="ECO:0000256" key="17">
    <source>
        <dbReference type="ARBA" id="ARBA00051571"/>
    </source>
</evidence>
<dbReference type="InterPro" id="IPR057348">
    <property type="entry name" value="TELO2_ARM"/>
</dbReference>
<evidence type="ECO:0000256" key="24">
    <source>
        <dbReference type="ARBA" id="ARBA00075311"/>
    </source>
</evidence>
<dbReference type="GO" id="GO:0051083">
    <property type="term" value="P:'de novo' cotranslational protein folding"/>
    <property type="evidence" value="ECO:0007669"/>
    <property type="project" value="TreeGrafter"/>
</dbReference>
<evidence type="ECO:0000256" key="18">
    <source>
        <dbReference type="ARBA" id="ARBA00052000"/>
    </source>
</evidence>
<evidence type="ECO:0000256" key="21">
    <source>
        <dbReference type="ARBA" id="ARBA00059512"/>
    </source>
</evidence>
<dbReference type="EC" id="2.8.3.13" evidence="22"/>
<comment type="catalytic activity">
    <reaction evidence="16">
        <text>3-hydroxy-3-methylglutarate + succinyl-CoA = (3S)-3-hydroxy-3-methylglutaryl-CoA + succinate</text>
        <dbReference type="Rhea" id="RHEA:12284"/>
        <dbReference type="ChEBI" id="CHEBI:17325"/>
        <dbReference type="ChEBI" id="CHEBI:30031"/>
        <dbReference type="ChEBI" id="CHEBI:43074"/>
        <dbReference type="ChEBI" id="CHEBI:57292"/>
        <dbReference type="EC" id="2.8.3.13"/>
    </reaction>
    <physiologicalReaction direction="left-to-right" evidence="16">
        <dbReference type="Rhea" id="RHEA:12285"/>
    </physiologicalReaction>
    <physiologicalReaction direction="right-to-left" evidence="16">
        <dbReference type="Rhea" id="RHEA:12286"/>
    </physiologicalReaction>
</comment>
<comment type="catalytic activity">
    <reaction evidence="18">
        <text>3-hydroxy-3-methylglutarate + glutaryl-CoA = (3S)-3-hydroxy-3-methylglutaryl-CoA + glutarate</text>
        <dbReference type="Rhea" id="RHEA:81723"/>
        <dbReference type="ChEBI" id="CHEBI:17325"/>
        <dbReference type="ChEBI" id="CHEBI:30921"/>
        <dbReference type="ChEBI" id="CHEBI:43074"/>
        <dbReference type="ChEBI" id="CHEBI:57378"/>
    </reaction>
    <physiologicalReaction direction="left-to-right" evidence="18">
        <dbReference type="Rhea" id="RHEA:81724"/>
    </physiologicalReaction>
    <physiologicalReaction direction="right-to-left" evidence="18">
        <dbReference type="Rhea" id="RHEA:81725"/>
    </physiologicalReaction>
</comment>
<feature type="region of interest" description="Disordered" evidence="26">
    <location>
        <begin position="502"/>
        <end position="575"/>
    </location>
</feature>
<evidence type="ECO:0000256" key="20">
    <source>
        <dbReference type="ARBA" id="ARBA00052957"/>
    </source>
</evidence>
<dbReference type="GO" id="GO:0042162">
    <property type="term" value="F:telomeric DNA binding"/>
    <property type="evidence" value="ECO:0007669"/>
    <property type="project" value="TreeGrafter"/>
</dbReference>
<evidence type="ECO:0000256" key="22">
    <source>
        <dbReference type="ARBA" id="ARBA00066474"/>
    </source>
</evidence>
<dbReference type="Proteomes" id="UP001239994">
    <property type="component" value="Unassembled WGS sequence"/>
</dbReference>
<keyword evidence="30" id="KW-1185">Reference proteome</keyword>
<evidence type="ECO:0000256" key="12">
    <source>
        <dbReference type="ARBA" id="ARBA00023128"/>
    </source>
</evidence>
<dbReference type="Pfam" id="PF02515">
    <property type="entry name" value="CoA_transf_3"/>
    <property type="match status" value="1"/>
</dbReference>
<organism evidence="29 30">
    <name type="scientific">Electrophorus voltai</name>
    <dbReference type="NCBI Taxonomy" id="2609070"/>
    <lineage>
        <taxon>Eukaryota</taxon>
        <taxon>Metazoa</taxon>
        <taxon>Chordata</taxon>
        <taxon>Craniata</taxon>
        <taxon>Vertebrata</taxon>
        <taxon>Euteleostomi</taxon>
        <taxon>Actinopterygii</taxon>
        <taxon>Neopterygii</taxon>
        <taxon>Teleostei</taxon>
        <taxon>Ostariophysi</taxon>
        <taxon>Gymnotiformes</taxon>
        <taxon>Gymnotoidei</taxon>
        <taxon>Gymnotidae</taxon>
        <taxon>Electrophorus</taxon>
    </lineage>
</organism>
<evidence type="ECO:0000256" key="7">
    <source>
        <dbReference type="ARBA" id="ARBA00018231"/>
    </source>
</evidence>
<dbReference type="InterPro" id="IPR051970">
    <property type="entry name" value="TEL2_Regulation"/>
</dbReference>
<keyword evidence="14" id="KW-0539">Nucleus</keyword>
<dbReference type="GO" id="GO:0016020">
    <property type="term" value="C:membrane"/>
    <property type="evidence" value="ECO:0007669"/>
    <property type="project" value="UniProtKB-SubCell"/>
</dbReference>
<feature type="compositionally biased region" description="Acidic residues" evidence="26">
    <location>
        <begin position="555"/>
        <end position="564"/>
    </location>
</feature>
<keyword evidence="10" id="KW-0809">Transit peptide</keyword>
<accession>A0AAD9DTM2</accession>
<evidence type="ECO:0000256" key="26">
    <source>
        <dbReference type="SAM" id="MobiDB-lite"/>
    </source>
</evidence>
<evidence type="ECO:0000259" key="28">
    <source>
        <dbReference type="Pfam" id="PF25320"/>
    </source>
</evidence>
<comment type="subcellular location">
    <subcellularLocation>
        <location evidence="4">Cytoplasm</location>
    </subcellularLocation>
    <subcellularLocation>
        <location evidence="3">Membrane</location>
    </subcellularLocation>
    <subcellularLocation>
        <location evidence="2">Mitochondrion</location>
    </subcellularLocation>
    <subcellularLocation>
        <location evidence="1">Nucleus</location>
    </subcellularLocation>
</comment>
<evidence type="ECO:0000313" key="29">
    <source>
        <dbReference type="EMBL" id="KAK1794880.1"/>
    </source>
</evidence>
<keyword evidence="8" id="KW-0963">Cytoplasm</keyword>
<evidence type="ECO:0000256" key="4">
    <source>
        <dbReference type="ARBA" id="ARBA00004496"/>
    </source>
</evidence>
<proteinExistence type="inferred from homology"/>
<dbReference type="InterPro" id="IPR003673">
    <property type="entry name" value="CoA-Trfase_fam_III"/>
</dbReference>
<name>A0AAD9DTM2_9TELE</name>
<evidence type="ECO:0000256" key="9">
    <source>
        <dbReference type="ARBA" id="ARBA00022679"/>
    </source>
</evidence>
<dbReference type="InterPro" id="IPR023606">
    <property type="entry name" value="CoA-Trfase_III_dom_1_sf"/>
</dbReference>
<feature type="compositionally biased region" description="Polar residues" evidence="26">
    <location>
        <begin position="535"/>
        <end position="547"/>
    </location>
</feature>
<feature type="domain" description="TELO2 ARM repeat" evidence="28">
    <location>
        <begin position="346"/>
        <end position="476"/>
    </location>
</feature>
<evidence type="ECO:0000256" key="6">
    <source>
        <dbReference type="ARBA" id="ARBA00008383"/>
    </source>
</evidence>
<dbReference type="GO" id="GO:0005829">
    <property type="term" value="C:cytosol"/>
    <property type="evidence" value="ECO:0007669"/>
    <property type="project" value="TreeGrafter"/>
</dbReference>
<dbReference type="AlphaFoldDB" id="A0AAD9DTM2"/>
<evidence type="ECO:0000256" key="10">
    <source>
        <dbReference type="ARBA" id="ARBA00022946"/>
    </source>
</evidence>
<keyword evidence="9" id="KW-0808">Transferase</keyword>
<evidence type="ECO:0000256" key="5">
    <source>
        <dbReference type="ARBA" id="ARBA00006133"/>
    </source>
</evidence>
<evidence type="ECO:0000256" key="13">
    <source>
        <dbReference type="ARBA" id="ARBA00023136"/>
    </source>
</evidence>
<dbReference type="FunFam" id="1.25.40.720:FF:000003">
    <property type="entry name" value="Telomere length regulation protein TEL2 homolog"/>
    <property type="match status" value="1"/>
</dbReference>
<dbReference type="InterPro" id="IPR038528">
    <property type="entry name" value="TEL2_C_sf"/>
</dbReference>
<evidence type="ECO:0000256" key="15">
    <source>
        <dbReference type="ARBA" id="ARBA00050578"/>
    </source>
</evidence>